<feature type="domain" description="AB hydrolase-1" evidence="1">
    <location>
        <begin position="24"/>
        <end position="289"/>
    </location>
</feature>
<dbReference type="InterPro" id="IPR029058">
    <property type="entry name" value="AB_hydrolase_fold"/>
</dbReference>
<proteinExistence type="predicted"/>
<name>A0ABU8L7N5_9MICO</name>
<dbReference type="EMBL" id="JBBDGM010000002">
    <property type="protein sequence ID" value="MEJ1087343.1"/>
    <property type="molecule type" value="Genomic_DNA"/>
</dbReference>
<gene>
    <name evidence="2" type="ORF">WDU99_03320</name>
</gene>
<dbReference type="Pfam" id="PF00561">
    <property type="entry name" value="Abhydrolase_1"/>
    <property type="match status" value="1"/>
</dbReference>
<organism evidence="2 3">
    <name type="scientific">Microbacterium bandirmense</name>
    <dbReference type="NCBI Taxonomy" id="3122050"/>
    <lineage>
        <taxon>Bacteria</taxon>
        <taxon>Bacillati</taxon>
        <taxon>Actinomycetota</taxon>
        <taxon>Actinomycetes</taxon>
        <taxon>Micrococcales</taxon>
        <taxon>Microbacteriaceae</taxon>
        <taxon>Microbacterium</taxon>
    </lineage>
</organism>
<dbReference type="PRINTS" id="PR00412">
    <property type="entry name" value="EPOXHYDRLASE"/>
</dbReference>
<dbReference type="InterPro" id="IPR000639">
    <property type="entry name" value="Epox_hydrolase-like"/>
</dbReference>
<dbReference type="Proteomes" id="UP001371224">
    <property type="component" value="Unassembled WGS sequence"/>
</dbReference>
<comment type="caution">
    <text evidence="2">The sequence shown here is derived from an EMBL/GenBank/DDBJ whole genome shotgun (WGS) entry which is preliminary data.</text>
</comment>
<evidence type="ECO:0000259" key="1">
    <source>
        <dbReference type="Pfam" id="PF00561"/>
    </source>
</evidence>
<dbReference type="RefSeq" id="WP_337331011.1">
    <property type="nucleotide sequence ID" value="NZ_JBBDGM010000002.1"/>
</dbReference>
<dbReference type="SUPFAM" id="SSF53474">
    <property type="entry name" value="alpha/beta-Hydrolases"/>
    <property type="match status" value="1"/>
</dbReference>
<dbReference type="InterPro" id="IPR050228">
    <property type="entry name" value="Carboxylesterase_BioH"/>
</dbReference>
<protein>
    <submittedName>
        <fullName evidence="2">Alpha/beta hydrolase</fullName>
    </submittedName>
</protein>
<accession>A0ABU8L7N5</accession>
<dbReference type="InterPro" id="IPR000073">
    <property type="entry name" value="AB_hydrolase_1"/>
</dbReference>
<dbReference type="PANTHER" id="PTHR43194">
    <property type="entry name" value="HYDROLASE ALPHA/BETA FOLD FAMILY"/>
    <property type="match status" value="1"/>
</dbReference>
<evidence type="ECO:0000313" key="3">
    <source>
        <dbReference type="Proteomes" id="UP001371224"/>
    </source>
</evidence>
<dbReference type="Gene3D" id="3.40.50.1820">
    <property type="entry name" value="alpha/beta hydrolase"/>
    <property type="match status" value="1"/>
</dbReference>
<dbReference type="PANTHER" id="PTHR43194:SF2">
    <property type="entry name" value="PEROXISOMAL MEMBRANE PROTEIN LPX1"/>
    <property type="match status" value="1"/>
</dbReference>
<keyword evidence="3" id="KW-1185">Reference proteome</keyword>
<dbReference type="PRINTS" id="PR00111">
    <property type="entry name" value="ABHYDROLASE"/>
</dbReference>
<dbReference type="GO" id="GO:0016787">
    <property type="term" value="F:hydrolase activity"/>
    <property type="evidence" value="ECO:0007669"/>
    <property type="project" value="UniProtKB-KW"/>
</dbReference>
<reference evidence="2 3" key="1">
    <citation type="submission" date="2024-02" db="EMBL/GenBank/DDBJ databases">
        <authorList>
            <person name="Saticioglu I.B."/>
        </authorList>
    </citation>
    <scope>NUCLEOTIDE SEQUENCE [LARGE SCALE GENOMIC DNA]</scope>
    <source>
        <strain evidence="2 3">Mu-80</strain>
    </source>
</reference>
<keyword evidence="2" id="KW-0378">Hydrolase</keyword>
<evidence type="ECO:0000313" key="2">
    <source>
        <dbReference type="EMBL" id="MEJ1087343.1"/>
    </source>
</evidence>
<sequence length="309" mass="33624">MESLIEINGTHLFVDERGRADGRPLLFIHGGPGNSCWDFMASVGDAFAARGFRVIGVDQRGVLRSDVLPHEPGLTVDVLIRDFEALREHLGLENWTVIGHSSGGAYAFDYALQHPDRIDALVLDCPALDADATDRFRLPKAAALLDEAAGSDADGGAALRDAAAECRRLATLDRRLTADDRTWGAMLPLGPHYLDLFLHDASTRARYERLMGAAPDHLDWGKGMSHLPLMAEMYRDQTLQLTQLTVPSTLLIGESDMVAPPVVRDVYRAATGHDVVTISDAGHFAFVEQPERYVDAVARFLDAPGEGAA</sequence>